<reference evidence="1 2" key="1">
    <citation type="submission" date="2019-12" db="EMBL/GenBank/DDBJ databases">
        <title>Genomic-based taxomic classification of the family Erythrobacteraceae.</title>
        <authorList>
            <person name="Xu L."/>
        </authorList>
    </citation>
    <scope>NUCLEOTIDE SEQUENCE [LARGE SCALE GENOMIC DNA]</scope>
    <source>
        <strain evidence="1 2">S36</strain>
    </source>
</reference>
<keyword evidence="2" id="KW-1185">Reference proteome</keyword>
<sequence length="63" mass="7132">MSSLTFHPLDDIARDGGHYLVRDEAGHLHCARWSGSRWEYGCGTPVARVIIEYRPRPLPANRA</sequence>
<organism evidence="1 2">
    <name type="scientific">Croceibacterium xixiisoli</name>
    <dbReference type="NCBI Taxonomy" id="1476466"/>
    <lineage>
        <taxon>Bacteria</taxon>
        <taxon>Pseudomonadati</taxon>
        <taxon>Pseudomonadota</taxon>
        <taxon>Alphaproteobacteria</taxon>
        <taxon>Sphingomonadales</taxon>
        <taxon>Erythrobacteraceae</taxon>
        <taxon>Croceibacterium</taxon>
    </lineage>
</organism>
<comment type="caution">
    <text evidence="1">The sequence shown here is derived from an EMBL/GenBank/DDBJ whole genome shotgun (WGS) entry which is preliminary data.</text>
</comment>
<proteinExistence type="predicted"/>
<evidence type="ECO:0000313" key="2">
    <source>
        <dbReference type="Proteomes" id="UP000469430"/>
    </source>
</evidence>
<protein>
    <submittedName>
        <fullName evidence="1">Uncharacterized protein</fullName>
    </submittedName>
</protein>
<dbReference type="AlphaFoldDB" id="A0A6I4TXS7"/>
<dbReference type="OrthoDB" id="7605661at2"/>
<accession>A0A6I4TXS7</accession>
<dbReference type="Proteomes" id="UP000469430">
    <property type="component" value="Unassembled WGS sequence"/>
</dbReference>
<name>A0A6I4TXS7_9SPHN</name>
<dbReference type="RefSeq" id="WP_161392547.1">
    <property type="nucleotide sequence ID" value="NZ_JBHSCP010000001.1"/>
</dbReference>
<dbReference type="EMBL" id="WTYJ01000005">
    <property type="protein sequence ID" value="MXP00805.1"/>
    <property type="molecule type" value="Genomic_DNA"/>
</dbReference>
<gene>
    <name evidence="1" type="ORF">GRI97_17585</name>
</gene>
<evidence type="ECO:0000313" key="1">
    <source>
        <dbReference type="EMBL" id="MXP00805.1"/>
    </source>
</evidence>